<dbReference type="RefSeq" id="WP_204016026.1">
    <property type="nucleotide sequence ID" value="NZ_BOOG01000021.1"/>
</dbReference>
<dbReference type="EMBL" id="BOOG01000021">
    <property type="protein sequence ID" value="GIH70307.1"/>
    <property type="molecule type" value="Genomic_DNA"/>
</dbReference>
<dbReference type="AlphaFoldDB" id="A0A8J3VZA7"/>
<keyword evidence="3" id="KW-1185">Reference proteome</keyword>
<evidence type="ECO:0000256" key="1">
    <source>
        <dbReference type="SAM" id="MobiDB-lite"/>
    </source>
</evidence>
<evidence type="ECO:0000313" key="2">
    <source>
        <dbReference type="EMBL" id="GIH70307.1"/>
    </source>
</evidence>
<comment type="caution">
    <text evidence="2">The sequence shown here is derived from an EMBL/GenBank/DDBJ whole genome shotgun (WGS) entry which is preliminary data.</text>
</comment>
<protein>
    <submittedName>
        <fullName evidence="2">Uncharacterized protein</fullName>
    </submittedName>
</protein>
<proteinExistence type="predicted"/>
<gene>
    <name evidence="2" type="ORF">Mth01_25600</name>
</gene>
<feature type="compositionally biased region" description="Pro residues" evidence="1">
    <location>
        <begin position="39"/>
        <end position="53"/>
    </location>
</feature>
<feature type="region of interest" description="Disordered" evidence="1">
    <location>
        <begin position="28"/>
        <end position="53"/>
    </location>
</feature>
<accession>A0A8J3VZA7</accession>
<feature type="compositionally biased region" description="Basic and acidic residues" evidence="1">
    <location>
        <begin position="28"/>
        <end position="38"/>
    </location>
</feature>
<sequence>MISAALDYLARFWKTNAVPAAAAAERLVHDHQAAHEPEPPAAPRPPWVGPLPAHPWRGARPISSIAHHDREDAVLEELAETTARCGSPWEAAQHMFTPRKD</sequence>
<reference evidence="2" key="1">
    <citation type="submission" date="2021-01" db="EMBL/GenBank/DDBJ databases">
        <title>Whole genome shotgun sequence of Sphaerimonospora thailandensis NBRC 107569.</title>
        <authorList>
            <person name="Komaki H."/>
            <person name="Tamura T."/>
        </authorList>
    </citation>
    <scope>NUCLEOTIDE SEQUENCE</scope>
    <source>
        <strain evidence="2">NBRC 107569</strain>
    </source>
</reference>
<name>A0A8J3VZA7_9ACTN</name>
<evidence type="ECO:0000313" key="3">
    <source>
        <dbReference type="Proteomes" id="UP000610966"/>
    </source>
</evidence>
<organism evidence="2 3">
    <name type="scientific">Sphaerimonospora thailandensis</name>
    <dbReference type="NCBI Taxonomy" id="795644"/>
    <lineage>
        <taxon>Bacteria</taxon>
        <taxon>Bacillati</taxon>
        <taxon>Actinomycetota</taxon>
        <taxon>Actinomycetes</taxon>
        <taxon>Streptosporangiales</taxon>
        <taxon>Streptosporangiaceae</taxon>
        <taxon>Sphaerimonospora</taxon>
    </lineage>
</organism>
<dbReference type="Proteomes" id="UP000610966">
    <property type="component" value="Unassembled WGS sequence"/>
</dbReference>